<dbReference type="InterPro" id="IPR000073">
    <property type="entry name" value="AB_hydrolase_1"/>
</dbReference>
<keyword evidence="1" id="KW-0812">Transmembrane</keyword>
<dbReference type="EMBL" id="JBCDNA010000002">
    <property type="protein sequence ID" value="MEL4455841.1"/>
    <property type="molecule type" value="Genomic_DNA"/>
</dbReference>
<sequence>MKRSLVKKILKITGIIFLVVVLILGYLLYGFISPGSDNEIRKEFRDTAFEPDISYEFFKGRKVRLIKMKKTIDTLLPTLFFVHGSPGSAMDFKRYLKDPGLNSLANIVAYDRIGYGQEDTGRVLESLEEEVNLLHQLIKPFKPSKIIVVGYSYGGTVVMASEKEYMKKIVLAASVRGDLEPMFWAMNLYQWKFTRPIVPMVFQGASIEKLRHVTELPAYEKRWNRSPSTVLSIHGKEDFIVPFENSLYLKELFEDHKFSLIPLENGNHSLIWTNFEFIKSELIKSIEQQ</sequence>
<keyword evidence="1" id="KW-1133">Transmembrane helix</keyword>
<dbReference type="PANTHER" id="PTHR42886:SF29">
    <property type="entry name" value="PUMMELIG, ISOFORM A"/>
    <property type="match status" value="1"/>
</dbReference>
<dbReference type="Proteomes" id="UP001474120">
    <property type="component" value="Unassembled WGS sequence"/>
</dbReference>
<protein>
    <submittedName>
        <fullName evidence="3">Alpha/beta hydrolase</fullName>
    </submittedName>
</protein>
<evidence type="ECO:0000313" key="3">
    <source>
        <dbReference type="EMBL" id="MEL4455841.1"/>
    </source>
</evidence>
<dbReference type="PANTHER" id="PTHR42886">
    <property type="entry name" value="RE40534P-RELATED"/>
    <property type="match status" value="1"/>
</dbReference>
<keyword evidence="4" id="KW-1185">Reference proteome</keyword>
<reference evidence="3 4" key="1">
    <citation type="submission" date="2024-04" db="EMBL/GenBank/DDBJ databases">
        <title>whole genome sequencing of Lutimonas vermicola strain IMCC1616.</title>
        <authorList>
            <person name="Bae S.S."/>
        </authorList>
    </citation>
    <scope>NUCLEOTIDE SEQUENCE [LARGE SCALE GENOMIC DNA]</scope>
    <source>
        <strain evidence="3 4">IMCC1616</strain>
    </source>
</reference>
<gene>
    <name evidence="3" type="ORF">AABB81_08030</name>
</gene>
<evidence type="ECO:0000256" key="1">
    <source>
        <dbReference type="SAM" id="Phobius"/>
    </source>
</evidence>
<name>A0ABU9L065_9FLAO</name>
<keyword evidence="1" id="KW-0472">Membrane</keyword>
<feature type="domain" description="AB hydrolase-1" evidence="2">
    <location>
        <begin position="79"/>
        <end position="242"/>
    </location>
</feature>
<dbReference type="RefSeq" id="WP_342159810.1">
    <property type="nucleotide sequence ID" value="NZ_JBCDNA010000002.1"/>
</dbReference>
<organism evidence="3 4">
    <name type="scientific">Lutimonas vermicola</name>
    <dbReference type="NCBI Taxonomy" id="414288"/>
    <lineage>
        <taxon>Bacteria</taxon>
        <taxon>Pseudomonadati</taxon>
        <taxon>Bacteroidota</taxon>
        <taxon>Flavobacteriia</taxon>
        <taxon>Flavobacteriales</taxon>
        <taxon>Flavobacteriaceae</taxon>
        <taxon>Lutimonas</taxon>
    </lineage>
</organism>
<comment type="caution">
    <text evidence="3">The sequence shown here is derived from an EMBL/GenBank/DDBJ whole genome shotgun (WGS) entry which is preliminary data.</text>
</comment>
<dbReference type="Gene3D" id="3.40.50.1820">
    <property type="entry name" value="alpha/beta hydrolase"/>
    <property type="match status" value="1"/>
</dbReference>
<dbReference type="GO" id="GO:0016787">
    <property type="term" value="F:hydrolase activity"/>
    <property type="evidence" value="ECO:0007669"/>
    <property type="project" value="UniProtKB-KW"/>
</dbReference>
<dbReference type="Pfam" id="PF12697">
    <property type="entry name" value="Abhydrolase_6"/>
    <property type="match status" value="1"/>
</dbReference>
<accession>A0ABU9L065</accession>
<evidence type="ECO:0000313" key="4">
    <source>
        <dbReference type="Proteomes" id="UP001474120"/>
    </source>
</evidence>
<evidence type="ECO:0000259" key="2">
    <source>
        <dbReference type="Pfam" id="PF12697"/>
    </source>
</evidence>
<dbReference type="SUPFAM" id="SSF53474">
    <property type="entry name" value="alpha/beta-Hydrolases"/>
    <property type="match status" value="1"/>
</dbReference>
<keyword evidence="3" id="KW-0378">Hydrolase</keyword>
<dbReference type="InterPro" id="IPR029058">
    <property type="entry name" value="AB_hydrolase_fold"/>
</dbReference>
<feature type="transmembrane region" description="Helical" evidence="1">
    <location>
        <begin position="12"/>
        <end position="32"/>
    </location>
</feature>
<proteinExistence type="predicted"/>